<sequence>MNLGLNEAAKYALSLDGVTLAVFLVFIFTLILYYAKKYRAINIKAGASKLFLKASVSVNSTFFNIFRKKSKNATIFPLLFLLIGVIMLIFNITFLVILQNKTSILSDSEIRGLFDFDSKIRVWNIPIGAINLISIFTLSSSVCIWLISLILLIEILKIRKEYKIWETKNNNLQGASAFENLTSEENQRFLNVFCDENLTIIFYVQYWNSIQIPYKIKFKNWKKSLLKNKDNLDNEFYYFLILNYKNISIKNNFYEIKDYAYIYQNRKAVFNEENNLIF</sequence>
<keyword evidence="1" id="KW-0472">Membrane</keyword>
<evidence type="ECO:0000313" key="2">
    <source>
        <dbReference type="EMBL" id="AXE60827.1"/>
    </source>
</evidence>
<dbReference type="KEGG" id="mpho:DA803_01845"/>
<feature type="transmembrane region" description="Helical" evidence="1">
    <location>
        <begin position="12"/>
        <end position="35"/>
    </location>
</feature>
<name>A0A2Z5IQH3_9BACT</name>
<keyword evidence="1" id="KW-1133">Transmembrane helix</keyword>
<feature type="transmembrane region" description="Helical" evidence="1">
    <location>
        <begin position="129"/>
        <end position="153"/>
    </location>
</feature>
<organism evidence="2 3">
    <name type="scientific">[Mycoplasma] phocae</name>
    <dbReference type="NCBI Taxonomy" id="142651"/>
    <lineage>
        <taxon>Bacteria</taxon>
        <taxon>Bacillati</taxon>
        <taxon>Mycoplasmatota</taxon>
        <taxon>Mycoplasmoidales</taxon>
        <taxon>Metamycoplasmataceae</taxon>
        <taxon>Metamycoplasma</taxon>
    </lineage>
</organism>
<evidence type="ECO:0000256" key="1">
    <source>
        <dbReference type="SAM" id="Phobius"/>
    </source>
</evidence>
<dbReference type="Proteomes" id="UP000252477">
    <property type="component" value="Chromosome"/>
</dbReference>
<dbReference type="OrthoDB" id="396595at2"/>
<gene>
    <name evidence="2" type="ORF">DA803_01845</name>
</gene>
<evidence type="ECO:0000313" key="3">
    <source>
        <dbReference type="Proteomes" id="UP000252477"/>
    </source>
</evidence>
<dbReference type="AlphaFoldDB" id="A0A2Z5IQH3"/>
<dbReference type="EMBL" id="CP029295">
    <property type="protein sequence ID" value="AXE60827.1"/>
    <property type="molecule type" value="Genomic_DNA"/>
</dbReference>
<keyword evidence="1" id="KW-0812">Transmembrane</keyword>
<feature type="transmembrane region" description="Helical" evidence="1">
    <location>
        <begin position="75"/>
        <end position="98"/>
    </location>
</feature>
<keyword evidence="3" id="KW-1185">Reference proteome</keyword>
<dbReference type="NCBIfam" id="NF045996">
    <property type="entry name" value="MAG0920_fam"/>
    <property type="match status" value="1"/>
</dbReference>
<protein>
    <submittedName>
        <fullName evidence="2">Uncharacterized protein</fullName>
    </submittedName>
</protein>
<reference evidence="2 3" key="1">
    <citation type="submission" date="2018-05" db="EMBL/GenBank/DDBJ databases">
        <title>Annotation of the Mycoplasma phocidae genome.</title>
        <authorList>
            <person name="Brown D.R."/>
            <person name="Kutish G.F."/>
            <person name="Frasca S.Jr."/>
        </authorList>
    </citation>
    <scope>NUCLEOTIDE SEQUENCE [LARGE SCALE GENOMIC DNA]</scope>
    <source>
        <strain evidence="2 3">105</strain>
    </source>
</reference>
<accession>A0A2Z5IQH3</accession>
<proteinExistence type="predicted"/>
<dbReference type="RefSeq" id="WP_114190933.1">
    <property type="nucleotide sequence ID" value="NZ_CP029295.1"/>
</dbReference>